<keyword evidence="1" id="KW-0812">Transmembrane</keyword>
<dbReference type="EnsemblPlants" id="Solyc02g087690.1.1">
    <property type="protein sequence ID" value="Solyc02g087690.1.1.1"/>
    <property type="gene ID" value="Solyc02g087690.1"/>
</dbReference>
<dbReference type="Gramene" id="Solyc02g087690.1.1">
    <property type="protein sequence ID" value="Solyc02g087690.1.1.1"/>
    <property type="gene ID" value="Solyc02g087690.1"/>
</dbReference>
<accession>A0A3Q7FAV8</accession>
<dbReference type="AlphaFoldDB" id="A0A3Q7FAV8"/>
<reference evidence="2" key="1">
    <citation type="journal article" date="2012" name="Nature">
        <title>The tomato genome sequence provides insights into fleshy fruit evolution.</title>
        <authorList>
            <consortium name="Tomato Genome Consortium"/>
        </authorList>
    </citation>
    <scope>NUCLEOTIDE SEQUENCE [LARGE SCALE GENOMIC DNA]</scope>
    <source>
        <strain evidence="2">cv. Heinz 1706</strain>
    </source>
</reference>
<dbReference type="InParanoid" id="A0A3Q7FAV8"/>
<evidence type="ECO:0000256" key="1">
    <source>
        <dbReference type="SAM" id="Phobius"/>
    </source>
</evidence>
<evidence type="ECO:0000313" key="3">
    <source>
        <dbReference type="Proteomes" id="UP000004994"/>
    </source>
</evidence>
<organism evidence="2">
    <name type="scientific">Solanum lycopersicum</name>
    <name type="common">Tomato</name>
    <name type="synonym">Lycopersicon esculentum</name>
    <dbReference type="NCBI Taxonomy" id="4081"/>
    <lineage>
        <taxon>Eukaryota</taxon>
        <taxon>Viridiplantae</taxon>
        <taxon>Streptophyta</taxon>
        <taxon>Embryophyta</taxon>
        <taxon>Tracheophyta</taxon>
        <taxon>Spermatophyta</taxon>
        <taxon>Magnoliopsida</taxon>
        <taxon>eudicotyledons</taxon>
        <taxon>Gunneridae</taxon>
        <taxon>Pentapetalae</taxon>
        <taxon>asterids</taxon>
        <taxon>lamiids</taxon>
        <taxon>Solanales</taxon>
        <taxon>Solanaceae</taxon>
        <taxon>Solanoideae</taxon>
        <taxon>Solaneae</taxon>
        <taxon>Solanum</taxon>
        <taxon>Solanum subgen. Lycopersicon</taxon>
    </lineage>
</organism>
<keyword evidence="3" id="KW-1185">Reference proteome</keyword>
<protein>
    <submittedName>
        <fullName evidence="2">Uncharacterized protein</fullName>
    </submittedName>
</protein>
<keyword evidence="1" id="KW-1133">Transmembrane helix</keyword>
<feature type="transmembrane region" description="Helical" evidence="1">
    <location>
        <begin position="12"/>
        <end position="37"/>
    </location>
</feature>
<dbReference type="PaxDb" id="4081-Solyc02g087690.1.1"/>
<dbReference type="Proteomes" id="UP000004994">
    <property type="component" value="Chromosome 2"/>
</dbReference>
<keyword evidence="1" id="KW-0472">Membrane</keyword>
<reference evidence="2" key="2">
    <citation type="submission" date="2019-01" db="UniProtKB">
        <authorList>
            <consortium name="EnsemblPlants"/>
        </authorList>
    </citation>
    <scope>IDENTIFICATION</scope>
    <source>
        <strain evidence="2">cv. Heinz 1706</strain>
    </source>
</reference>
<evidence type="ECO:0000313" key="2">
    <source>
        <dbReference type="EnsemblPlants" id="Solyc02g087690.1.1.1"/>
    </source>
</evidence>
<sequence>MKRQTLYMRTLYLQVLIDAYGIMTYILFLVSPALLYYQFETYSVVDLSLALSQDLLNTKYKEWGLTSY</sequence>
<proteinExistence type="predicted"/>
<name>A0A3Q7FAV8_SOLLC</name>